<evidence type="ECO:0000313" key="6">
    <source>
        <dbReference type="Proteomes" id="UP001107558"/>
    </source>
</evidence>
<dbReference type="GO" id="GO:0003755">
    <property type="term" value="F:peptidyl-prolyl cis-trans isomerase activity"/>
    <property type="evidence" value="ECO:0007669"/>
    <property type="project" value="InterPro"/>
</dbReference>
<proteinExistence type="predicted"/>
<keyword evidence="4" id="KW-0175">Coiled coil</keyword>
<dbReference type="SMART" id="SM00028">
    <property type="entry name" value="TPR"/>
    <property type="match status" value="1"/>
</dbReference>
<dbReference type="GO" id="GO:0005737">
    <property type="term" value="C:cytoplasm"/>
    <property type="evidence" value="ECO:0007669"/>
    <property type="project" value="TreeGrafter"/>
</dbReference>
<dbReference type="AlphaFoldDB" id="A0A9J6CEI1"/>
<dbReference type="InterPro" id="IPR011990">
    <property type="entry name" value="TPR-like_helical_dom_sf"/>
</dbReference>
<dbReference type="OrthoDB" id="8116123at2759"/>
<accession>A0A9J6CEI1</accession>
<dbReference type="InterPro" id="IPR046357">
    <property type="entry name" value="PPIase_dom_sf"/>
</dbReference>
<keyword evidence="1" id="KW-0677">Repeat</keyword>
<protein>
    <submittedName>
        <fullName evidence="5">Uncharacterized protein</fullName>
    </submittedName>
</protein>
<keyword evidence="2 3" id="KW-0802">TPR repeat</keyword>
<dbReference type="Proteomes" id="UP001107558">
    <property type="component" value="Chromosome 1"/>
</dbReference>
<keyword evidence="6" id="KW-1185">Reference proteome</keyword>
<dbReference type="SUPFAM" id="SSF54534">
    <property type="entry name" value="FKBP-like"/>
    <property type="match status" value="1"/>
</dbReference>
<dbReference type="GO" id="GO:0034587">
    <property type="term" value="P:piRNA processing"/>
    <property type="evidence" value="ECO:0007669"/>
    <property type="project" value="TreeGrafter"/>
</dbReference>
<dbReference type="PANTHER" id="PTHR46674">
    <property type="entry name" value="INACTIVE PEPTIDYL-PROLYL CIS-TRANS ISOMERASE FKBP6"/>
    <property type="match status" value="1"/>
</dbReference>
<organism evidence="5 6">
    <name type="scientific">Polypedilum vanderplanki</name>
    <name type="common">Sleeping chironomid midge</name>
    <dbReference type="NCBI Taxonomy" id="319348"/>
    <lineage>
        <taxon>Eukaryota</taxon>
        <taxon>Metazoa</taxon>
        <taxon>Ecdysozoa</taxon>
        <taxon>Arthropoda</taxon>
        <taxon>Hexapoda</taxon>
        <taxon>Insecta</taxon>
        <taxon>Pterygota</taxon>
        <taxon>Neoptera</taxon>
        <taxon>Endopterygota</taxon>
        <taxon>Diptera</taxon>
        <taxon>Nematocera</taxon>
        <taxon>Chironomoidea</taxon>
        <taxon>Chironomidae</taxon>
        <taxon>Chironominae</taxon>
        <taxon>Polypedilum</taxon>
        <taxon>Polypedilum</taxon>
    </lineage>
</organism>
<evidence type="ECO:0000256" key="1">
    <source>
        <dbReference type="ARBA" id="ARBA00022737"/>
    </source>
</evidence>
<evidence type="ECO:0000256" key="4">
    <source>
        <dbReference type="SAM" id="Coils"/>
    </source>
</evidence>
<feature type="coiled-coil region" evidence="4">
    <location>
        <begin position="383"/>
        <end position="417"/>
    </location>
</feature>
<evidence type="ECO:0000313" key="5">
    <source>
        <dbReference type="EMBL" id="KAG5680187.1"/>
    </source>
</evidence>
<gene>
    <name evidence="5" type="ORF">PVAND_009712</name>
</gene>
<comment type="caution">
    <text evidence="5">The sequence shown here is derived from an EMBL/GenBank/DDBJ whole genome shotgun (WGS) entry which is preliminary data.</text>
</comment>
<sequence>MEENKKNSILGKIDFVLKETNPFAEDLIAALNIKEDNEKENQNKLTSSTIDITQLAASAIENVDELELLSVTSNNELVFALTDDDYLEDFGKEYNIDIDLDTSHFIKNPCPKNTSITAFCKKLTKINDDIYKRIKNEGIGEIVDLTKYKVVYEYSLFRGKEQEPFDSNEITSRYGVIHYEQDLLPLPGILEAVSTMKYKEEAVFWLSHMVMYGRLGILNRIPPKCDIIARFKITKLFDKEGNEVKFEMSYFEKTMKAVYRGYSNARRHFNEKSYETAIRIYQKYIEKLENTHLANEKEEREVKDYLIKMYLELALCYNKVNAPKKTCIAIRELEKLQSIGHNVKALFAKGKALMMLKDYETARRIFKSALKLEPRSNKILSTIQEVNKIIAETAKEVKEEKDRQKQYEQELAEMKLEVDPKIERYLKTLKY</sequence>
<feature type="repeat" description="TPR" evidence="3">
    <location>
        <begin position="343"/>
        <end position="376"/>
    </location>
</feature>
<name>A0A9J6CEI1_POLVA</name>
<dbReference type="SUPFAM" id="SSF48452">
    <property type="entry name" value="TPR-like"/>
    <property type="match status" value="1"/>
</dbReference>
<reference evidence="5" key="1">
    <citation type="submission" date="2021-03" db="EMBL/GenBank/DDBJ databases">
        <title>Chromosome level genome of the anhydrobiotic midge Polypedilum vanderplanki.</title>
        <authorList>
            <person name="Yoshida Y."/>
            <person name="Kikawada T."/>
            <person name="Gusev O."/>
        </authorList>
    </citation>
    <scope>NUCLEOTIDE SEQUENCE</scope>
    <source>
        <strain evidence="5">NIAS01</strain>
        <tissue evidence="5">Whole body or cell culture</tissue>
    </source>
</reference>
<evidence type="ECO:0000256" key="2">
    <source>
        <dbReference type="ARBA" id="ARBA00022803"/>
    </source>
</evidence>
<dbReference type="InterPro" id="IPR042282">
    <property type="entry name" value="FKBP6/shu"/>
</dbReference>
<dbReference type="Gene3D" id="1.25.40.10">
    <property type="entry name" value="Tetratricopeptide repeat domain"/>
    <property type="match status" value="1"/>
</dbReference>
<dbReference type="EMBL" id="JADBJN010000001">
    <property type="protein sequence ID" value="KAG5680187.1"/>
    <property type="molecule type" value="Genomic_DNA"/>
</dbReference>
<dbReference type="GO" id="GO:0007283">
    <property type="term" value="P:spermatogenesis"/>
    <property type="evidence" value="ECO:0007669"/>
    <property type="project" value="TreeGrafter"/>
</dbReference>
<dbReference type="InterPro" id="IPR019734">
    <property type="entry name" value="TPR_rpt"/>
</dbReference>
<dbReference type="PANTHER" id="PTHR46674:SF1">
    <property type="entry name" value="INACTIVE PEPTIDYL-PROLYL CIS-TRANS ISOMERASE FKBP6"/>
    <property type="match status" value="1"/>
</dbReference>
<dbReference type="Gene3D" id="3.10.50.40">
    <property type="match status" value="1"/>
</dbReference>
<dbReference type="InterPro" id="IPR013105">
    <property type="entry name" value="TPR_2"/>
</dbReference>
<dbReference type="Pfam" id="PF07719">
    <property type="entry name" value="TPR_2"/>
    <property type="match status" value="1"/>
</dbReference>
<dbReference type="PROSITE" id="PS50005">
    <property type="entry name" value="TPR"/>
    <property type="match status" value="1"/>
</dbReference>
<dbReference type="GO" id="GO:0051879">
    <property type="term" value="F:Hsp90 protein binding"/>
    <property type="evidence" value="ECO:0007669"/>
    <property type="project" value="TreeGrafter"/>
</dbReference>
<evidence type="ECO:0000256" key="3">
    <source>
        <dbReference type="PROSITE-ProRule" id="PRU00339"/>
    </source>
</evidence>